<evidence type="ECO:0000256" key="3">
    <source>
        <dbReference type="ARBA" id="ARBA00022448"/>
    </source>
</evidence>
<evidence type="ECO:0000256" key="12">
    <source>
        <dbReference type="SAM" id="MobiDB-lite"/>
    </source>
</evidence>
<dbReference type="InterPro" id="IPR001320">
    <property type="entry name" value="Iontro_rcpt_C"/>
</dbReference>
<feature type="compositionally biased region" description="Basic and acidic residues" evidence="12">
    <location>
        <begin position="130"/>
        <end position="143"/>
    </location>
</feature>
<evidence type="ECO:0000256" key="4">
    <source>
        <dbReference type="ARBA" id="ARBA00022692"/>
    </source>
</evidence>
<keyword evidence="11" id="KW-0407">Ion channel</keyword>
<evidence type="ECO:0000256" key="2">
    <source>
        <dbReference type="ARBA" id="ARBA00008685"/>
    </source>
</evidence>
<keyword evidence="4 13" id="KW-0812">Transmembrane</keyword>
<keyword evidence="5 13" id="KW-1133">Transmembrane helix</keyword>
<accession>A0ABQ9GB23</accession>
<evidence type="ECO:0000256" key="5">
    <source>
        <dbReference type="ARBA" id="ARBA00022989"/>
    </source>
</evidence>
<comment type="similarity">
    <text evidence="2">Belongs to the glutamate-gated ion channel (TC 1.A.10.1) family.</text>
</comment>
<evidence type="ECO:0000313" key="15">
    <source>
        <dbReference type="EMBL" id="KAJ8869372.1"/>
    </source>
</evidence>
<keyword evidence="6" id="KW-0406">Ion transport</keyword>
<feature type="domain" description="Ionotropic glutamate receptor C-terminal" evidence="14">
    <location>
        <begin position="175"/>
        <end position="243"/>
    </location>
</feature>
<feature type="region of interest" description="Disordered" evidence="12">
    <location>
        <begin position="113"/>
        <end position="143"/>
    </location>
</feature>
<dbReference type="Gene3D" id="1.10.287.70">
    <property type="match status" value="2"/>
</dbReference>
<sequence length="414" mass="45536">MLGGLSLTPEDLDGRSSTSGGSWWPKIDIQLEDLRGSWWPKLDVKGTLWPKLNVRVPLWPQFDVRGSSWPKLDVKGHGFPKFDVRGSWWPKLDISGAVWPKLNVNGARRPKFDPKLDVRGSSRPKLYGRPKPDAKGAGRPKIDVRGAGQSKLENVAQVPTSQPTRLFSFMNPLAAEIWVYVLAAYLLVSFTLFVMARFSPYEWNNPHPCLAESDIVENQFSVSNSFWFITGTFLRQGSGLNPKVATPACPPQPSPSAACLCPGPQTLKGRCTVYTTHSKQVRAELQCGSGGPEAGTMLEGLLGYGGRAPRLRLFSFLNPLAVEIWLYMLGAYLLVSLTIWVVARFSPHEWCPPGACISSGSCSSHPQLDLPHGTGAALLVLENDFSFANSFWFTIGTLMQQGSDLNPKVPGSRR</sequence>
<dbReference type="Proteomes" id="UP001159363">
    <property type="component" value="Chromosome 13"/>
</dbReference>
<feature type="region of interest" description="Disordered" evidence="12">
    <location>
        <begin position="1"/>
        <end position="20"/>
    </location>
</feature>
<evidence type="ECO:0000256" key="11">
    <source>
        <dbReference type="ARBA" id="ARBA00023303"/>
    </source>
</evidence>
<evidence type="ECO:0000256" key="10">
    <source>
        <dbReference type="ARBA" id="ARBA00023286"/>
    </source>
</evidence>
<organism evidence="15 16">
    <name type="scientific">Dryococelus australis</name>
    <dbReference type="NCBI Taxonomy" id="614101"/>
    <lineage>
        <taxon>Eukaryota</taxon>
        <taxon>Metazoa</taxon>
        <taxon>Ecdysozoa</taxon>
        <taxon>Arthropoda</taxon>
        <taxon>Hexapoda</taxon>
        <taxon>Insecta</taxon>
        <taxon>Pterygota</taxon>
        <taxon>Neoptera</taxon>
        <taxon>Polyneoptera</taxon>
        <taxon>Phasmatodea</taxon>
        <taxon>Verophasmatodea</taxon>
        <taxon>Anareolatae</taxon>
        <taxon>Phasmatidae</taxon>
        <taxon>Eurycanthinae</taxon>
        <taxon>Dryococelus</taxon>
    </lineage>
</organism>
<feature type="domain" description="Ionotropic glutamate receptor C-terminal" evidence="14">
    <location>
        <begin position="322"/>
        <end position="413"/>
    </location>
</feature>
<comment type="subcellular location">
    <subcellularLocation>
        <location evidence="1">Membrane</location>
        <topology evidence="1">Multi-pass membrane protein</topology>
    </subcellularLocation>
</comment>
<keyword evidence="16" id="KW-1185">Reference proteome</keyword>
<dbReference type="Pfam" id="PF00060">
    <property type="entry name" value="Lig_chan"/>
    <property type="match status" value="2"/>
</dbReference>
<keyword evidence="3" id="KW-0813">Transport</keyword>
<evidence type="ECO:0000256" key="1">
    <source>
        <dbReference type="ARBA" id="ARBA00004141"/>
    </source>
</evidence>
<comment type="caution">
    <text evidence="15">The sequence shown here is derived from an EMBL/GenBank/DDBJ whole genome shotgun (WGS) entry which is preliminary data.</text>
</comment>
<proteinExistence type="inferred from homology"/>
<protein>
    <recommendedName>
        <fullName evidence="14">Ionotropic glutamate receptor C-terminal domain-containing protein</fullName>
    </recommendedName>
</protein>
<keyword evidence="9" id="KW-0325">Glycoprotein</keyword>
<feature type="transmembrane region" description="Helical" evidence="13">
    <location>
        <begin position="177"/>
        <end position="198"/>
    </location>
</feature>
<evidence type="ECO:0000256" key="7">
    <source>
        <dbReference type="ARBA" id="ARBA00023136"/>
    </source>
</evidence>
<keyword evidence="10" id="KW-1071">Ligand-gated ion channel</keyword>
<feature type="transmembrane region" description="Helical" evidence="13">
    <location>
        <begin position="324"/>
        <end position="343"/>
    </location>
</feature>
<evidence type="ECO:0000313" key="16">
    <source>
        <dbReference type="Proteomes" id="UP001159363"/>
    </source>
</evidence>
<name>A0ABQ9GB23_9NEOP</name>
<keyword evidence="7 13" id="KW-0472">Membrane</keyword>
<evidence type="ECO:0000256" key="8">
    <source>
        <dbReference type="ARBA" id="ARBA00023170"/>
    </source>
</evidence>
<reference evidence="15 16" key="1">
    <citation type="submission" date="2023-02" db="EMBL/GenBank/DDBJ databases">
        <title>LHISI_Scaffold_Assembly.</title>
        <authorList>
            <person name="Stuart O.P."/>
            <person name="Cleave R."/>
            <person name="Magrath M.J.L."/>
            <person name="Mikheyev A.S."/>
        </authorList>
    </citation>
    <scope>NUCLEOTIDE SEQUENCE [LARGE SCALE GENOMIC DNA]</scope>
    <source>
        <strain evidence="15">Daus_M_001</strain>
        <tissue evidence="15">Leg muscle</tissue>
    </source>
</reference>
<evidence type="ECO:0000256" key="13">
    <source>
        <dbReference type="SAM" id="Phobius"/>
    </source>
</evidence>
<gene>
    <name evidence="15" type="ORF">PR048_030948</name>
</gene>
<evidence type="ECO:0000256" key="9">
    <source>
        <dbReference type="ARBA" id="ARBA00023180"/>
    </source>
</evidence>
<evidence type="ECO:0000259" key="14">
    <source>
        <dbReference type="Pfam" id="PF00060"/>
    </source>
</evidence>
<dbReference type="InterPro" id="IPR015683">
    <property type="entry name" value="Ionotropic_Glu_rcpt"/>
</dbReference>
<dbReference type="PANTHER" id="PTHR18966">
    <property type="entry name" value="IONOTROPIC GLUTAMATE RECEPTOR"/>
    <property type="match status" value="1"/>
</dbReference>
<keyword evidence="8" id="KW-0675">Receptor</keyword>
<dbReference type="EMBL" id="JARBHB010000014">
    <property type="protein sequence ID" value="KAJ8869372.1"/>
    <property type="molecule type" value="Genomic_DNA"/>
</dbReference>
<evidence type="ECO:0000256" key="6">
    <source>
        <dbReference type="ARBA" id="ARBA00023065"/>
    </source>
</evidence>